<dbReference type="RefSeq" id="WP_258986379.1">
    <property type="nucleotide sequence ID" value="NZ_JALIGE010000066.1"/>
</dbReference>
<evidence type="ECO:0000313" key="2">
    <source>
        <dbReference type="Proteomes" id="UP001205357"/>
    </source>
</evidence>
<sequence length="181" mass="20406">MPAIFITLIMNSVAFLLSIDSKIKALLDNACWFNSLQDLTTNNTPDDGDDMDAQMAQNWSSLWDCAGQALQINLEHHFYLPNPSDQPASPSTLGCRKRTELTFSFRNSSLHQLVVCRHASGSDGDHLQAIPLQFIKHNARFRHCAFLLSELIREDALCTLFVSLLVQPVSRTPLWPLKLLR</sequence>
<protein>
    <submittedName>
        <fullName evidence="1">Uncharacterized protein</fullName>
    </submittedName>
</protein>
<comment type="caution">
    <text evidence="1">The sequence shown here is derived from an EMBL/GenBank/DDBJ whole genome shotgun (WGS) entry which is preliminary data.</text>
</comment>
<proteinExistence type="predicted"/>
<accession>A0ABT2DWG5</accession>
<organism evidence="1 2">
    <name type="scientific">Scandinavium hiltneri</name>
    <dbReference type="NCBI Taxonomy" id="2926519"/>
    <lineage>
        <taxon>Bacteria</taxon>
        <taxon>Pseudomonadati</taxon>
        <taxon>Pseudomonadota</taxon>
        <taxon>Gammaproteobacteria</taxon>
        <taxon>Enterobacterales</taxon>
        <taxon>Enterobacteriaceae</taxon>
        <taxon>Scandinavium</taxon>
    </lineage>
</organism>
<dbReference type="EMBL" id="JALIGE010000066">
    <property type="protein sequence ID" value="MCS2159875.1"/>
    <property type="molecule type" value="Genomic_DNA"/>
</dbReference>
<gene>
    <name evidence="1" type="ORF">MUU47_01760</name>
</gene>
<reference evidence="1 2" key="1">
    <citation type="submission" date="2022-04" db="EMBL/GenBank/DDBJ databases">
        <title>Proposal of a three novel species of Scandinavium, Scandinavium hiltneri, Scandinavium manionii, Scandinavium tedordense.</title>
        <authorList>
            <person name="Maddock D.W."/>
            <person name="Brady C.L."/>
            <person name="Denman S."/>
            <person name="Arnold D."/>
        </authorList>
    </citation>
    <scope>NUCLEOTIDE SEQUENCE [LARGE SCALE GENOMIC DNA]</scope>
    <source>
        <strain evidence="1 2">H11S7</strain>
    </source>
</reference>
<keyword evidence="2" id="KW-1185">Reference proteome</keyword>
<evidence type="ECO:0000313" key="1">
    <source>
        <dbReference type="EMBL" id="MCS2159875.1"/>
    </source>
</evidence>
<dbReference type="Proteomes" id="UP001205357">
    <property type="component" value="Unassembled WGS sequence"/>
</dbReference>
<name>A0ABT2DWG5_9ENTR</name>